<evidence type="ECO:0008006" key="4">
    <source>
        <dbReference type="Google" id="ProtNLM"/>
    </source>
</evidence>
<protein>
    <recommendedName>
        <fullName evidence="4">Glycosyltransferase RgtA/B/C/D-like domain-containing protein</fullName>
    </recommendedName>
</protein>
<evidence type="ECO:0000313" key="3">
    <source>
        <dbReference type="Proteomes" id="UP000322530"/>
    </source>
</evidence>
<feature type="transmembrane region" description="Helical" evidence="1">
    <location>
        <begin position="375"/>
        <end position="392"/>
    </location>
</feature>
<feature type="transmembrane region" description="Helical" evidence="1">
    <location>
        <begin position="92"/>
        <end position="109"/>
    </location>
</feature>
<reference evidence="2 3" key="1">
    <citation type="submission" date="2019-01" db="EMBL/GenBank/DDBJ databases">
        <title>Draft genome sequence of Dictyobacter sp. Uno17.</title>
        <authorList>
            <person name="Wang C.M."/>
            <person name="Zheng Y."/>
            <person name="Sakai Y."/>
            <person name="Abe K."/>
            <person name="Yokota A."/>
            <person name="Yabe S."/>
        </authorList>
    </citation>
    <scope>NUCLEOTIDE SEQUENCE [LARGE SCALE GENOMIC DNA]</scope>
    <source>
        <strain evidence="2 3">Uno17</strain>
    </source>
</reference>
<dbReference type="RefSeq" id="WP_149401903.1">
    <property type="nucleotide sequence ID" value="NZ_BIXY01000033.1"/>
</dbReference>
<feature type="transmembrane region" description="Helical" evidence="1">
    <location>
        <begin position="66"/>
        <end position="86"/>
    </location>
</feature>
<keyword evidence="1" id="KW-0812">Transmembrane</keyword>
<accession>A0A5A5TBR9</accession>
<evidence type="ECO:0000313" key="2">
    <source>
        <dbReference type="EMBL" id="GCF08940.1"/>
    </source>
</evidence>
<feature type="transmembrane region" description="Helical" evidence="1">
    <location>
        <begin position="308"/>
        <end position="329"/>
    </location>
</feature>
<feature type="transmembrane region" description="Helical" evidence="1">
    <location>
        <begin position="159"/>
        <end position="179"/>
    </location>
</feature>
<keyword evidence="1" id="KW-1133">Transmembrane helix</keyword>
<feature type="transmembrane region" description="Helical" evidence="1">
    <location>
        <begin position="38"/>
        <end position="59"/>
    </location>
</feature>
<feature type="transmembrane region" description="Helical" evidence="1">
    <location>
        <begin position="116"/>
        <end position="130"/>
    </location>
</feature>
<feature type="transmembrane region" description="Helical" evidence="1">
    <location>
        <begin position="341"/>
        <end position="363"/>
    </location>
</feature>
<keyword evidence="3" id="KW-1185">Reference proteome</keyword>
<dbReference type="Proteomes" id="UP000322530">
    <property type="component" value="Unassembled WGS sequence"/>
</dbReference>
<name>A0A5A5TBR9_9CHLR</name>
<feature type="transmembrane region" description="Helical" evidence="1">
    <location>
        <begin position="136"/>
        <end position="152"/>
    </location>
</feature>
<dbReference type="AlphaFoldDB" id="A0A5A5TBR9"/>
<proteinExistence type="predicted"/>
<organism evidence="2 3">
    <name type="scientific">Dictyobacter arantiisoli</name>
    <dbReference type="NCBI Taxonomy" id="2014874"/>
    <lineage>
        <taxon>Bacteria</taxon>
        <taxon>Bacillati</taxon>
        <taxon>Chloroflexota</taxon>
        <taxon>Ktedonobacteria</taxon>
        <taxon>Ktedonobacterales</taxon>
        <taxon>Dictyobacteraceae</taxon>
        <taxon>Dictyobacter</taxon>
    </lineage>
</organism>
<keyword evidence="1" id="KW-0472">Membrane</keyword>
<feature type="transmembrane region" description="Helical" evidence="1">
    <location>
        <begin position="12"/>
        <end position="32"/>
    </location>
</feature>
<dbReference type="OrthoDB" id="145364at2"/>
<comment type="caution">
    <text evidence="2">The sequence shown here is derived from an EMBL/GenBank/DDBJ whole genome shotgun (WGS) entry which is preliminary data.</text>
</comment>
<sequence length="557" mass="62484">MVNLIQTSGHLVNFWRLPVYPLFITAIYAMAGQGNVEAVSIGQAVLFVCATLEIYWVAALIFKRPWIAFVLGLTVGGNLMLLSYVKPLMTEGMGLWLLTSLVLLTLLFLRTFKRRFLWLTALVMFLLFMTRPEWLYLPPIIFAYILFIAFTRKNFRRTLLHVIASGILIYAIVVGYIFVNTTQNHFMGTTWIQNINEVGKVIQYRMQTESSSTNPRDVAISQDLNSEIKAGNLDPYSIMERHPDDFKNYASETGSFSQAIIIRHPLEYIQKSIPIILSIPALGGRESSYDSAGPFAGFLQPLTNAGKIFHSFNVCFFLIVILWICLFCIKRSRKQQITPGMILLLLICNYGLIITVVGGYRYMDYVRTDIQFNPLMFIIIWGTLLLVIDIFITKNSRGAFFNGIKNCTRIISSYRIKGKKLVRTSALLSMLLMLCLSGCGIQSQISTTHSVLKLSCHQEGGVGLLFINISNAGIDQPPAILKVTFTAQDGTTIHLQTSTPTIPATQERLLTVNVPQFHTSVVKNPFMIDYKMPAGTIHLQLAAPTSAATSSNMQYTC</sequence>
<evidence type="ECO:0000256" key="1">
    <source>
        <dbReference type="SAM" id="Phobius"/>
    </source>
</evidence>
<feature type="transmembrane region" description="Helical" evidence="1">
    <location>
        <begin position="425"/>
        <end position="445"/>
    </location>
</feature>
<dbReference type="EMBL" id="BIXY01000033">
    <property type="protein sequence ID" value="GCF08940.1"/>
    <property type="molecule type" value="Genomic_DNA"/>
</dbReference>
<gene>
    <name evidence="2" type="ORF">KDI_25040</name>
</gene>